<protein>
    <recommendedName>
        <fullName evidence="2">Alpha/beta hydrolase fold-3 domain-containing protein</fullName>
    </recommendedName>
</protein>
<evidence type="ECO:0000256" key="1">
    <source>
        <dbReference type="SAM" id="MobiDB-lite"/>
    </source>
</evidence>
<dbReference type="Pfam" id="PF07859">
    <property type="entry name" value="Abhydrolase_3"/>
    <property type="match status" value="1"/>
</dbReference>
<gene>
    <name evidence="3" type="ORF">AOQ84DRAFT_341394</name>
</gene>
<reference evidence="3 4" key="1">
    <citation type="journal article" date="2016" name="Nat. Commun.">
        <title>Ectomycorrhizal ecology is imprinted in the genome of the dominant symbiotic fungus Cenococcum geophilum.</title>
        <authorList>
            <consortium name="DOE Joint Genome Institute"/>
            <person name="Peter M."/>
            <person name="Kohler A."/>
            <person name="Ohm R.A."/>
            <person name="Kuo A."/>
            <person name="Krutzmann J."/>
            <person name="Morin E."/>
            <person name="Arend M."/>
            <person name="Barry K.W."/>
            <person name="Binder M."/>
            <person name="Choi C."/>
            <person name="Clum A."/>
            <person name="Copeland A."/>
            <person name="Grisel N."/>
            <person name="Haridas S."/>
            <person name="Kipfer T."/>
            <person name="LaButti K."/>
            <person name="Lindquist E."/>
            <person name="Lipzen A."/>
            <person name="Maire R."/>
            <person name="Meier B."/>
            <person name="Mihaltcheva S."/>
            <person name="Molinier V."/>
            <person name="Murat C."/>
            <person name="Poggeler S."/>
            <person name="Quandt C.A."/>
            <person name="Sperisen C."/>
            <person name="Tritt A."/>
            <person name="Tisserant E."/>
            <person name="Crous P.W."/>
            <person name="Henrissat B."/>
            <person name="Nehls U."/>
            <person name="Egli S."/>
            <person name="Spatafora J.W."/>
            <person name="Grigoriev I.V."/>
            <person name="Martin F.M."/>
        </authorList>
    </citation>
    <scope>NUCLEOTIDE SEQUENCE [LARGE SCALE GENOMIC DNA]</scope>
    <source>
        <strain evidence="3 4">CBS 207.34</strain>
    </source>
</reference>
<accession>A0A8E2EZQ8</accession>
<dbReference type="OrthoDB" id="5396420at2759"/>
<organism evidence="3 4">
    <name type="scientific">Glonium stellatum</name>
    <dbReference type="NCBI Taxonomy" id="574774"/>
    <lineage>
        <taxon>Eukaryota</taxon>
        <taxon>Fungi</taxon>
        <taxon>Dikarya</taxon>
        <taxon>Ascomycota</taxon>
        <taxon>Pezizomycotina</taxon>
        <taxon>Dothideomycetes</taxon>
        <taxon>Pleosporomycetidae</taxon>
        <taxon>Gloniales</taxon>
        <taxon>Gloniaceae</taxon>
        <taxon>Glonium</taxon>
    </lineage>
</organism>
<name>A0A8E2EZQ8_9PEZI</name>
<dbReference type="SUPFAM" id="SSF53474">
    <property type="entry name" value="alpha/beta-Hydrolases"/>
    <property type="match status" value="1"/>
</dbReference>
<sequence>MSALSGSSRSTIVRINYRISQKHAFPTPVHDVLTGYDWVLGNLIHKPASTSRYSRIGHITACLGVCGELVGGGLATMLALTECKTGSKRLLAAAVNNPILDWVFPFELSTAEDATLEDEDMFQSSNDMLNWWNQLETKEASPRMKATPAVESSWKKHADSPILPTKVLLHARDAFFRRPEDYFDRFASPICFFRSPSAEIIYPAEVDKLASLPSSSDDSDSATQRNLYSDTDTISTHNPSHHHQSPLNPANLPTLIKRRTYHRVHPPTNSGLLLPHMYITTGRESPLLDQASELARQMKRSVMRQARTIYHAEDSGKILQLGEQEADRKVCVSVDAGAGLWSRAAGEEWRPRIEDVGVWLRGRMRQRVP</sequence>
<evidence type="ECO:0000313" key="3">
    <source>
        <dbReference type="EMBL" id="OCL07761.1"/>
    </source>
</evidence>
<dbReference type="InterPro" id="IPR029058">
    <property type="entry name" value="AB_hydrolase_fold"/>
</dbReference>
<feature type="region of interest" description="Disordered" evidence="1">
    <location>
        <begin position="230"/>
        <end position="251"/>
    </location>
</feature>
<dbReference type="EMBL" id="KV749790">
    <property type="protein sequence ID" value="OCL07761.1"/>
    <property type="molecule type" value="Genomic_DNA"/>
</dbReference>
<dbReference type="Proteomes" id="UP000250140">
    <property type="component" value="Unassembled WGS sequence"/>
</dbReference>
<dbReference type="GO" id="GO:0016787">
    <property type="term" value="F:hydrolase activity"/>
    <property type="evidence" value="ECO:0007669"/>
    <property type="project" value="InterPro"/>
</dbReference>
<feature type="domain" description="Alpha/beta hydrolase fold-3" evidence="2">
    <location>
        <begin position="3"/>
        <end position="186"/>
    </location>
</feature>
<evidence type="ECO:0000259" key="2">
    <source>
        <dbReference type="Pfam" id="PF07859"/>
    </source>
</evidence>
<evidence type="ECO:0000313" key="4">
    <source>
        <dbReference type="Proteomes" id="UP000250140"/>
    </source>
</evidence>
<dbReference type="Gene3D" id="3.40.50.1820">
    <property type="entry name" value="alpha/beta hydrolase"/>
    <property type="match status" value="1"/>
</dbReference>
<dbReference type="AlphaFoldDB" id="A0A8E2EZQ8"/>
<keyword evidence="4" id="KW-1185">Reference proteome</keyword>
<proteinExistence type="predicted"/>
<dbReference type="InterPro" id="IPR013094">
    <property type="entry name" value="AB_hydrolase_3"/>
</dbReference>